<feature type="compositionally biased region" description="Polar residues" evidence="1">
    <location>
        <begin position="107"/>
        <end position="120"/>
    </location>
</feature>
<evidence type="ECO:0000313" key="2">
    <source>
        <dbReference type="EMBL" id="RZR70759.1"/>
    </source>
</evidence>
<reference evidence="2" key="1">
    <citation type="journal article" date="2018" name="Data Brief">
        <title>Genome sequence data from 17 accessions of Ensete ventricosum, a staple food crop for millions in Ethiopia.</title>
        <authorList>
            <person name="Yemataw Z."/>
            <person name="Muzemil S."/>
            <person name="Ambachew D."/>
            <person name="Tripathi L."/>
            <person name="Tesfaye K."/>
            <person name="Chala A."/>
            <person name="Farbos A."/>
            <person name="O'Neill P."/>
            <person name="Moore K."/>
            <person name="Grant M."/>
            <person name="Studholme D.J."/>
        </authorList>
    </citation>
    <scope>NUCLEOTIDE SEQUENCE [LARGE SCALE GENOMIC DNA]</scope>
    <source>
        <tissue evidence="2">Leaf</tissue>
    </source>
</reference>
<name>A0A444EU03_ENSVE</name>
<proteinExistence type="predicted"/>
<organism evidence="2">
    <name type="scientific">Ensete ventricosum</name>
    <name type="common">Abyssinian banana</name>
    <name type="synonym">Musa ensete</name>
    <dbReference type="NCBI Taxonomy" id="4639"/>
    <lineage>
        <taxon>Eukaryota</taxon>
        <taxon>Viridiplantae</taxon>
        <taxon>Streptophyta</taxon>
        <taxon>Embryophyta</taxon>
        <taxon>Tracheophyta</taxon>
        <taxon>Spermatophyta</taxon>
        <taxon>Magnoliopsida</taxon>
        <taxon>Liliopsida</taxon>
        <taxon>Zingiberales</taxon>
        <taxon>Musaceae</taxon>
        <taxon>Ensete</taxon>
    </lineage>
</organism>
<dbReference type="EMBL" id="KV875458">
    <property type="protein sequence ID" value="RZR70759.1"/>
    <property type="molecule type" value="Genomic_DNA"/>
</dbReference>
<feature type="region of interest" description="Disordered" evidence="1">
    <location>
        <begin position="99"/>
        <end position="120"/>
    </location>
</feature>
<dbReference type="AlphaFoldDB" id="A0A444EU03"/>
<protein>
    <submittedName>
        <fullName evidence="2">Uncharacterized protein</fullName>
    </submittedName>
</protein>
<dbReference type="Proteomes" id="UP000290560">
    <property type="component" value="Unassembled WGS sequence"/>
</dbReference>
<gene>
    <name evidence="2" type="ORF">BHM03_00001287</name>
</gene>
<sequence>MVRARRRVRTTVLGWEVPRSLFVKSQSHPRAFYLLLGDAAQRNRLQGTFADGVRGRVARGLPQGLYSSMPNSLLRREETRALALEPVLYYPYSRFTARPDSTDTRRTASSVTADSRTATPDSYLSPASAYNADSIERHTYPVVVHSRAPLVVSIFSSGGESLVTDQSNFYYEYSYKAVFDFRIFCLRSKVARAHGLSEALVASSFDRSIKY</sequence>
<accession>A0A444EU03</accession>
<evidence type="ECO:0000256" key="1">
    <source>
        <dbReference type="SAM" id="MobiDB-lite"/>
    </source>
</evidence>